<accession>A0ABR0NEX0</accession>
<organism evidence="2 3">
    <name type="scientific">Gossypium arboreum</name>
    <name type="common">Tree cotton</name>
    <name type="synonym">Gossypium nanking</name>
    <dbReference type="NCBI Taxonomy" id="29729"/>
    <lineage>
        <taxon>Eukaryota</taxon>
        <taxon>Viridiplantae</taxon>
        <taxon>Streptophyta</taxon>
        <taxon>Embryophyta</taxon>
        <taxon>Tracheophyta</taxon>
        <taxon>Spermatophyta</taxon>
        <taxon>Magnoliopsida</taxon>
        <taxon>eudicotyledons</taxon>
        <taxon>Gunneridae</taxon>
        <taxon>Pentapetalae</taxon>
        <taxon>rosids</taxon>
        <taxon>malvids</taxon>
        <taxon>Malvales</taxon>
        <taxon>Malvaceae</taxon>
        <taxon>Malvoideae</taxon>
        <taxon>Gossypium</taxon>
    </lineage>
</organism>
<evidence type="ECO:0000313" key="3">
    <source>
        <dbReference type="Proteomes" id="UP001358586"/>
    </source>
</evidence>
<gene>
    <name evidence="2" type="ORF">PVK06_034680</name>
</gene>
<name>A0ABR0NEX0_GOSAR</name>
<evidence type="ECO:0000256" key="1">
    <source>
        <dbReference type="SAM" id="MobiDB-lite"/>
    </source>
</evidence>
<proteinExistence type="predicted"/>
<feature type="region of interest" description="Disordered" evidence="1">
    <location>
        <begin position="216"/>
        <end position="236"/>
    </location>
</feature>
<comment type="caution">
    <text evidence="2">The sequence shown here is derived from an EMBL/GenBank/DDBJ whole genome shotgun (WGS) entry which is preliminary data.</text>
</comment>
<dbReference type="Proteomes" id="UP001358586">
    <property type="component" value="Chromosome 10"/>
</dbReference>
<dbReference type="EMBL" id="JARKNE010000010">
    <property type="protein sequence ID" value="KAK5793530.1"/>
    <property type="molecule type" value="Genomic_DNA"/>
</dbReference>
<reference evidence="2 3" key="1">
    <citation type="submission" date="2023-03" db="EMBL/GenBank/DDBJ databases">
        <title>WGS of Gossypium arboreum.</title>
        <authorList>
            <person name="Yu D."/>
        </authorList>
    </citation>
    <scope>NUCLEOTIDE SEQUENCE [LARGE SCALE GENOMIC DNA]</scope>
    <source>
        <tissue evidence="2">Leaf</tissue>
    </source>
</reference>
<protein>
    <submittedName>
        <fullName evidence="2">Uncharacterized protein</fullName>
    </submittedName>
</protein>
<keyword evidence="3" id="KW-1185">Reference proteome</keyword>
<sequence>MTNTSSKSKEELFQLLLLRQLGLGRCIDWAVLEQVQLVDHVRAFITTALWDQFFSIIEPTYMELTLEFCSTFILQHVMMTHDEPGTITFRLGGLVRQISVPEFGSTLRLYTEEFISAENFLRLRRHIHYLPFRCWTELTACMPSYDASRSKATSLPLAIWYLYALLAHTLTDRSQQEGSYLFKPLCDSTCSTFRSPRHIGVVLYAYTRQLDVPTGNIEHDTYEDDQGPPHPPPSSHRPIFSAATLADLSERFTCFKQYCFQRFVSIDAALQQICQHLHISSLTPMTHDINFSDDKDH</sequence>
<evidence type="ECO:0000313" key="2">
    <source>
        <dbReference type="EMBL" id="KAK5793530.1"/>
    </source>
</evidence>